<keyword evidence="2" id="KW-1185">Reference proteome</keyword>
<reference evidence="1 2" key="3">
    <citation type="submission" date="2019-11" db="EMBL/GenBank/DDBJ databases">
        <title>A de novo genome assembly of a pear dwarfing rootstock.</title>
        <authorList>
            <person name="Wang F."/>
            <person name="Wang J."/>
            <person name="Li S."/>
            <person name="Zhang Y."/>
            <person name="Fang M."/>
            <person name="Ma L."/>
            <person name="Zhao Y."/>
            <person name="Jiang S."/>
        </authorList>
    </citation>
    <scope>NUCLEOTIDE SEQUENCE [LARGE SCALE GENOMIC DNA]</scope>
    <source>
        <strain evidence="1">S2</strain>
        <tissue evidence="1">Leaf</tissue>
    </source>
</reference>
<reference evidence="2" key="2">
    <citation type="submission" date="2019-10" db="EMBL/GenBank/DDBJ databases">
        <title>A de novo genome assembly of a pear dwarfing rootstock.</title>
        <authorList>
            <person name="Wang F."/>
            <person name="Wang J."/>
            <person name="Li S."/>
            <person name="Zhang Y."/>
            <person name="Fang M."/>
            <person name="Ma L."/>
            <person name="Zhao Y."/>
            <person name="Jiang S."/>
        </authorList>
    </citation>
    <scope>NUCLEOTIDE SEQUENCE [LARGE SCALE GENOMIC DNA]</scope>
</reference>
<dbReference type="Proteomes" id="UP000327157">
    <property type="component" value="Chromosome 10"/>
</dbReference>
<name>A0A5N5FLS5_9ROSA</name>
<reference evidence="1 2" key="1">
    <citation type="submission" date="2019-09" db="EMBL/GenBank/DDBJ databases">
        <authorList>
            <person name="Ou C."/>
        </authorList>
    </citation>
    <scope>NUCLEOTIDE SEQUENCE [LARGE SCALE GENOMIC DNA]</scope>
    <source>
        <strain evidence="1">S2</strain>
        <tissue evidence="1">Leaf</tissue>
    </source>
</reference>
<evidence type="ECO:0000313" key="2">
    <source>
        <dbReference type="Proteomes" id="UP000327157"/>
    </source>
</evidence>
<protein>
    <submittedName>
        <fullName evidence="1">Pinin-like</fullName>
    </submittedName>
</protein>
<gene>
    <name evidence="1" type="ORF">D8674_003616</name>
</gene>
<proteinExistence type="predicted"/>
<sequence>MLAIMSNLHILCIRCLRSLCHTYSSRLIKCQYIDLRWLLLVDFVLKFQLGGFLECLWVLDLMWTCQGFLDQMEDLKEKVLKQKDLDDIQAQIRLGSLFGSFSCRLNMTL</sequence>
<organism evidence="1 2">
    <name type="scientific">Pyrus ussuriensis x Pyrus communis</name>
    <dbReference type="NCBI Taxonomy" id="2448454"/>
    <lineage>
        <taxon>Eukaryota</taxon>
        <taxon>Viridiplantae</taxon>
        <taxon>Streptophyta</taxon>
        <taxon>Embryophyta</taxon>
        <taxon>Tracheophyta</taxon>
        <taxon>Spermatophyta</taxon>
        <taxon>Magnoliopsida</taxon>
        <taxon>eudicotyledons</taxon>
        <taxon>Gunneridae</taxon>
        <taxon>Pentapetalae</taxon>
        <taxon>rosids</taxon>
        <taxon>fabids</taxon>
        <taxon>Rosales</taxon>
        <taxon>Rosaceae</taxon>
        <taxon>Amygdaloideae</taxon>
        <taxon>Maleae</taxon>
        <taxon>Pyrus</taxon>
    </lineage>
</organism>
<accession>A0A5N5FLS5</accession>
<dbReference type="EMBL" id="SMOL01000695">
    <property type="protein sequence ID" value="KAB2602611.1"/>
    <property type="molecule type" value="Genomic_DNA"/>
</dbReference>
<dbReference type="AlphaFoldDB" id="A0A5N5FLS5"/>
<comment type="caution">
    <text evidence="1">The sequence shown here is derived from an EMBL/GenBank/DDBJ whole genome shotgun (WGS) entry which is preliminary data.</text>
</comment>
<evidence type="ECO:0000313" key="1">
    <source>
        <dbReference type="EMBL" id="KAB2602611.1"/>
    </source>
</evidence>